<dbReference type="SMART" id="SM00745">
    <property type="entry name" value="MIT"/>
    <property type="match status" value="1"/>
</dbReference>
<evidence type="ECO:0000256" key="1">
    <source>
        <dbReference type="SAM" id="MobiDB-lite"/>
    </source>
</evidence>
<dbReference type="InterPro" id="IPR007330">
    <property type="entry name" value="MIT_dom"/>
</dbReference>
<evidence type="ECO:0000256" key="2">
    <source>
        <dbReference type="SAM" id="Phobius"/>
    </source>
</evidence>
<keyword evidence="2" id="KW-0812">Transmembrane</keyword>
<feature type="domain" description="MIT" evidence="3">
    <location>
        <begin position="42"/>
        <end position="119"/>
    </location>
</feature>
<dbReference type="SUPFAM" id="SSF116846">
    <property type="entry name" value="MIT domain"/>
    <property type="match status" value="1"/>
</dbReference>
<evidence type="ECO:0000313" key="5">
    <source>
        <dbReference type="Proteomes" id="UP000193648"/>
    </source>
</evidence>
<proteinExistence type="predicted"/>
<feature type="transmembrane region" description="Helical" evidence="2">
    <location>
        <begin position="147"/>
        <end position="165"/>
    </location>
</feature>
<dbReference type="Pfam" id="PF04212">
    <property type="entry name" value="MIT"/>
    <property type="match status" value="1"/>
</dbReference>
<accession>A0A1Y2GE83</accession>
<dbReference type="InParanoid" id="A0A1Y2GE83"/>
<dbReference type="Proteomes" id="UP000193648">
    <property type="component" value="Unassembled WGS sequence"/>
</dbReference>
<name>A0A1Y2GE83_9FUNG</name>
<dbReference type="AlphaFoldDB" id="A0A1Y2GE83"/>
<comment type="caution">
    <text evidence="4">The sequence shown here is derived from an EMBL/GenBank/DDBJ whole genome shotgun (WGS) entry which is preliminary data.</text>
</comment>
<organism evidence="4 5">
    <name type="scientific">Lobosporangium transversale</name>
    <dbReference type="NCBI Taxonomy" id="64571"/>
    <lineage>
        <taxon>Eukaryota</taxon>
        <taxon>Fungi</taxon>
        <taxon>Fungi incertae sedis</taxon>
        <taxon>Mucoromycota</taxon>
        <taxon>Mortierellomycotina</taxon>
        <taxon>Mortierellomycetes</taxon>
        <taxon>Mortierellales</taxon>
        <taxon>Mortierellaceae</taxon>
        <taxon>Lobosporangium</taxon>
    </lineage>
</organism>
<evidence type="ECO:0000313" key="4">
    <source>
        <dbReference type="EMBL" id="ORZ05309.1"/>
    </source>
</evidence>
<protein>
    <recommendedName>
        <fullName evidence="3">MIT domain-containing protein</fullName>
    </recommendedName>
</protein>
<evidence type="ECO:0000259" key="3">
    <source>
        <dbReference type="SMART" id="SM00745"/>
    </source>
</evidence>
<dbReference type="RefSeq" id="XP_021877001.1">
    <property type="nucleotide sequence ID" value="XM_022019795.1"/>
</dbReference>
<keyword evidence="2" id="KW-1133">Transmembrane helix</keyword>
<keyword evidence="2" id="KW-0472">Membrane</keyword>
<keyword evidence="5" id="KW-1185">Reference proteome</keyword>
<feature type="region of interest" description="Disordered" evidence="1">
    <location>
        <begin position="1"/>
        <end position="20"/>
    </location>
</feature>
<sequence length="166" mass="18585">MDLFPISGTSKAPGSKSYLSPIDATSPYQTSLEDNKEGLPSLPDLYAEAYPLALQAVQEDANGDHHTARLLYCEVCEIFTKIINLLQPGEERELVNRKLNQYTKRAEAIWESRSASTVPLKNIKELSEYEKLAQEAQVKKKKKKKKTTLLVVLLCLIAIDVSMGLF</sequence>
<dbReference type="InterPro" id="IPR036181">
    <property type="entry name" value="MIT_dom_sf"/>
</dbReference>
<dbReference type="EMBL" id="MCFF01000051">
    <property type="protein sequence ID" value="ORZ05309.1"/>
    <property type="molecule type" value="Genomic_DNA"/>
</dbReference>
<gene>
    <name evidence="4" type="ORF">BCR41DRAFT_187370</name>
</gene>
<dbReference type="Gene3D" id="1.20.58.80">
    <property type="entry name" value="Phosphotransferase system, lactose/cellobiose-type IIA subunit"/>
    <property type="match status" value="1"/>
</dbReference>
<reference evidence="4 5" key="1">
    <citation type="submission" date="2016-07" db="EMBL/GenBank/DDBJ databases">
        <title>Pervasive Adenine N6-methylation of Active Genes in Fungi.</title>
        <authorList>
            <consortium name="DOE Joint Genome Institute"/>
            <person name="Mondo S.J."/>
            <person name="Dannebaum R.O."/>
            <person name="Kuo R.C."/>
            <person name="Labutti K."/>
            <person name="Haridas S."/>
            <person name="Kuo A."/>
            <person name="Salamov A."/>
            <person name="Ahrendt S.R."/>
            <person name="Lipzen A."/>
            <person name="Sullivan W."/>
            <person name="Andreopoulos W.B."/>
            <person name="Clum A."/>
            <person name="Lindquist E."/>
            <person name="Daum C."/>
            <person name="Ramamoorthy G.K."/>
            <person name="Gryganskyi A."/>
            <person name="Culley D."/>
            <person name="Magnuson J.K."/>
            <person name="James T.Y."/>
            <person name="O'Malley M.A."/>
            <person name="Stajich J.E."/>
            <person name="Spatafora J.W."/>
            <person name="Visel A."/>
            <person name="Grigoriev I.V."/>
        </authorList>
    </citation>
    <scope>NUCLEOTIDE SEQUENCE [LARGE SCALE GENOMIC DNA]</scope>
    <source>
        <strain evidence="4 5">NRRL 3116</strain>
    </source>
</reference>
<dbReference type="GeneID" id="33561640"/>